<evidence type="ECO:0000256" key="1">
    <source>
        <dbReference type="SAM" id="Phobius"/>
    </source>
</evidence>
<accession>A0A562NG08</accession>
<gene>
    <name evidence="2" type="ORF">IQ24_03235</name>
</gene>
<reference evidence="2 3" key="1">
    <citation type="journal article" date="2015" name="Stand. Genomic Sci.">
        <title>Genomic Encyclopedia of Bacterial and Archaeal Type Strains, Phase III: the genomes of soil and plant-associated and newly described type strains.</title>
        <authorList>
            <person name="Whitman W.B."/>
            <person name="Woyke T."/>
            <person name="Klenk H.P."/>
            <person name="Zhou Y."/>
            <person name="Lilburn T.G."/>
            <person name="Beck B.J."/>
            <person name="De Vos P."/>
            <person name="Vandamme P."/>
            <person name="Eisen J.A."/>
            <person name="Garrity G."/>
            <person name="Hugenholtz P."/>
            <person name="Kyrpides N.C."/>
        </authorList>
    </citation>
    <scope>NUCLEOTIDE SEQUENCE [LARGE SCALE GENOMIC DNA]</scope>
    <source>
        <strain evidence="2 3">CGMCC 1.5364</strain>
    </source>
</reference>
<keyword evidence="1" id="KW-0472">Membrane</keyword>
<feature type="transmembrane region" description="Helical" evidence="1">
    <location>
        <begin position="84"/>
        <end position="111"/>
    </location>
</feature>
<keyword evidence="1" id="KW-0812">Transmembrane</keyword>
<keyword evidence="3" id="KW-1185">Reference proteome</keyword>
<comment type="caution">
    <text evidence="2">The sequence shown here is derived from an EMBL/GenBank/DDBJ whole genome shotgun (WGS) entry which is preliminary data.</text>
</comment>
<proteinExistence type="predicted"/>
<dbReference type="AlphaFoldDB" id="A0A562NG08"/>
<feature type="transmembrane region" description="Helical" evidence="1">
    <location>
        <begin position="45"/>
        <end position="64"/>
    </location>
</feature>
<dbReference type="Pfam" id="PF05437">
    <property type="entry name" value="AzlD"/>
    <property type="match status" value="1"/>
</dbReference>
<sequence>MNQTQFSDLTIWMIILTLGAGTYLIRWSFLGVIGSRPMPAWAMRLLRYTAVAVLPALSAPLVVWPNATGGELDPARLAAAAVTLVAGLLTRSVLGAIVAGLVTLYGMIYLLA</sequence>
<dbReference type="EMBL" id="VLKU01000011">
    <property type="protein sequence ID" value="TWI31010.1"/>
    <property type="molecule type" value="Genomic_DNA"/>
</dbReference>
<dbReference type="InterPro" id="IPR008407">
    <property type="entry name" value="Brnchd-chn_aa_trnsp_AzlD"/>
</dbReference>
<dbReference type="Proteomes" id="UP000316225">
    <property type="component" value="Unassembled WGS sequence"/>
</dbReference>
<organism evidence="2 3">
    <name type="scientific">Paracoccus sulfuroxidans</name>
    <dbReference type="NCBI Taxonomy" id="384678"/>
    <lineage>
        <taxon>Bacteria</taxon>
        <taxon>Pseudomonadati</taxon>
        <taxon>Pseudomonadota</taxon>
        <taxon>Alphaproteobacteria</taxon>
        <taxon>Rhodobacterales</taxon>
        <taxon>Paracoccaceae</taxon>
        <taxon>Paracoccus</taxon>
    </lineage>
</organism>
<name>A0A562NG08_9RHOB</name>
<dbReference type="OrthoDB" id="6119856at2"/>
<evidence type="ECO:0000313" key="2">
    <source>
        <dbReference type="EMBL" id="TWI31010.1"/>
    </source>
</evidence>
<evidence type="ECO:0000313" key="3">
    <source>
        <dbReference type="Proteomes" id="UP000316225"/>
    </source>
</evidence>
<feature type="transmembrane region" description="Helical" evidence="1">
    <location>
        <begin position="12"/>
        <end position="33"/>
    </location>
</feature>
<protein>
    <submittedName>
        <fullName evidence="2">Branched-subunit amino acid transport protein</fullName>
    </submittedName>
</protein>
<dbReference type="RefSeq" id="WP_145399317.1">
    <property type="nucleotide sequence ID" value="NZ_VLKU01000011.1"/>
</dbReference>
<keyword evidence="1" id="KW-1133">Transmembrane helix</keyword>